<evidence type="ECO:0000256" key="5">
    <source>
        <dbReference type="ARBA" id="ARBA00024227"/>
    </source>
</evidence>
<reference evidence="8 9" key="1">
    <citation type="submission" date="2023-03" db="EMBL/GenBank/DDBJ databases">
        <title>NovoSphingobium album sp. nov. isolated from polycyclic aromatic hydrocarbons- and heavy-metal polluted soil.</title>
        <authorList>
            <person name="Liu Z."/>
            <person name="Wang K."/>
        </authorList>
    </citation>
    <scope>NUCLEOTIDE SEQUENCE [LARGE SCALE GENOMIC DNA]</scope>
    <source>
        <strain evidence="8 9">H3SJ31-1</strain>
    </source>
</reference>
<dbReference type="Proteomes" id="UP001216253">
    <property type="component" value="Unassembled WGS sequence"/>
</dbReference>
<dbReference type="InterPro" id="IPR003142">
    <property type="entry name" value="BPL_C"/>
</dbReference>
<sequence>MPHNSDGPIRFVAETGSTNADLAARIAAGDYLAEGDWLVADRQRAGRGRRGREWHDGAGNFMGSTVVRLGHGDPAAATLALMTGLAVREAVAPHLPDRDMARLKWPNDLMLGAAKLAGVLLERVGDTVIIGIGVNLVSAPALPDRPAAALADFAPAPDRDSFAHDLARAFAAELERWRAAGIAPLLRRWQAAAHPEGTPLAVQPPGEPALSGGFAGLDAEGNLRLRLPDGGLRAISAGDVLLAESR</sequence>
<dbReference type="Gene3D" id="3.30.930.10">
    <property type="entry name" value="Bira Bifunctional Protein, Domain 2"/>
    <property type="match status" value="1"/>
</dbReference>
<dbReference type="Pfam" id="PF03099">
    <property type="entry name" value="BPL_LplA_LipB"/>
    <property type="match status" value="1"/>
</dbReference>
<keyword evidence="1 8" id="KW-0436">Ligase</keyword>
<evidence type="ECO:0000256" key="6">
    <source>
        <dbReference type="ARBA" id="ARBA00047846"/>
    </source>
</evidence>
<dbReference type="PANTHER" id="PTHR12835">
    <property type="entry name" value="BIOTIN PROTEIN LIGASE"/>
    <property type="match status" value="1"/>
</dbReference>
<accession>A0ABT5WW91</accession>
<dbReference type="EMBL" id="JARESE010000073">
    <property type="protein sequence ID" value="MDE8654175.1"/>
    <property type="molecule type" value="Genomic_DNA"/>
</dbReference>
<dbReference type="InterPro" id="IPR045864">
    <property type="entry name" value="aa-tRNA-synth_II/BPL/LPL"/>
</dbReference>
<gene>
    <name evidence="8" type="ORF">PYV00_20985</name>
</gene>
<proteinExistence type="predicted"/>
<dbReference type="InterPro" id="IPR008988">
    <property type="entry name" value="Transcriptional_repressor_C"/>
</dbReference>
<dbReference type="Pfam" id="PF02237">
    <property type="entry name" value="BPL_C"/>
    <property type="match status" value="1"/>
</dbReference>
<keyword evidence="9" id="KW-1185">Reference proteome</keyword>
<evidence type="ECO:0000259" key="7">
    <source>
        <dbReference type="PROSITE" id="PS51733"/>
    </source>
</evidence>
<dbReference type="SUPFAM" id="SSF50037">
    <property type="entry name" value="C-terminal domain of transcriptional repressors"/>
    <property type="match status" value="1"/>
</dbReference>
<keyword evidence="2" id="KW-0547">Nucleotide-binding</keyword>
<dbReference type="Gene3D" id="2.30.30.100">
    <property type="match status" value="1"/>
</dbReference>
<organism evidence="8 9">
    <name type="scientific">Novosphingobium album</name>
    <name type="common">ex Liu et al. 2023</name>
    <dbReference type="NCBI Taxonomy" id="3031130"/>
    <lineage>
        <taxon>Bacteria</taxon>
        <taxon>Pseudomonadati</taxon>
        <taxon>Pseudomonadota</taxon>
        <taxon>Alphaproteobacteria</taxon>
        <taxon>Sphingomonadales</taxon>
        <taxon>Sphingomonadaceae</taxon>
        <taxon>Novosphingobium</taxon>
    </lineage>
</organism>
<dbReference type="InterPro" id="IPR004408">
    <property type="entry name" value="Biotin_CoA_COase_ligase"/>
</dbReference>
<evidence type="ECO:0000256" key="1">
    <source>
        <dbReference type="ARBA" id="ARBA00022598"/>
    </source>
</evidence>
<evidence type="ECO:0000256" key="4">
    <source>
        <dbReference type="ARBA" id="ARBA00023267"/>
    </source>
</evidence>
<keyword evidence="3" id="KW-0067">ATP-binding</keyword>
<dbReference type="SUPFAM" id="SSF55681">
    <property type="entry name" value="Class II aaRS and biotin synthetases"/>
    <property type="match status" value="1"/>
</dbReference>
<evidence type="ECO:0000313" key="9">
    <source>
        <dbReference type="Proteomes" id="UP001216253"/>
    </source>
</evidence>
<feature type="domain" description="BPL/LPL catalytic" evidence="7">
    <location>
        <begin position="4"/>
        <end position="178"/>
    </location>
</feature>
<dbReference type="GO" id="GO:0004077">
    <property type="term" value="F:biotin--[biotin carboxyl-carrier protein] ligase activity"/>
    <property type="evidence" value="ECO:0007669"/>
    <property type="project" value="UniProtKB-EC"/>
</dbReference>
<dbReference type="InterPro" id="IPR004143">
    <property type="entry name" value="BPL_LPL_catalytic"/>
</dbReference>
<evidence type="ECO:0000256" key="2">
    <source>
        <dbReference type="ARBA" id="ARBA00022741"/>
    </source>
</evidence>
<name>A0ABT5WW91_9SPHN</name>
<evidence type="ECO:0000313" key="8">
    <source>
        <dbReference type="EMBL" id="MDE8654175.1"/>
    </source>
</evidence>
<keyword evidence="4" id="KW-0092">Biotin</keyword>
<comment type="catalytic activity">
    <reaction evidence="6">
        <text>biotin + L-lysyl-[protein] + ATP = N(6)-biotinyl-L-lysyl-[protein] + AMP + diphosphate + H(+)</text>
        <dbReference type="Rhea" id="RHEA:11756"/>
        <dbReference type="Rhea" id="RHEA-COMP:9752"/>
        <dbReference type="Rhea" id="RHEA-COMP:10505"/>
        <dbReference type="ChEBI" id="CHEBI:15378"/>
        <dbReference type="ChEBI" id="CHEBI:29969"/>
        <dbReference type="ChEBI" id="CHEBI:30616"/>
        <dbReference type="ChEBI" id="CHEBI:33019"/>
        <dbReference type="ChEBI" id="CHEBI:57586"/>
        <dbReference type="ChEBI" id="CHEBI:83144"/>
        <dbReference type="ChEBI" id="CHEBI:456215"/>
        <dbReference type="EC" id="6.3.4.15"/>
    </reaction>
</comment>
<dbReference type="NCBIfam" id="TIGR00121">
    <property type="entry name" value="birA_ligase"/>
    <property type="match status" value="1"/>
</dbReference>
<dbReference type="PROSITE" id="PS51733">
    <property type="entry name" value="BPL_LPL_CATALYTIC"/>
    <property type="match status" value="1"/>
</dbReference>
<dbReference type="RefSeq" id="WP_275230288.1">
    <property type="nucleotide sequence ID" value="NZ_JARESE010000073.1"/>
</dbReference>
<protein>
    <recommendedName>
        <fullName evidence="5">biotin--[biotin carboxyl-carrier protein] ligase</fullName>
        <ecNumber evidence="5">6.3.4.15</ecNumber>
    </recommendedName>
</protein>
<dbReference type="EC" id="6.3.4.15" evidence="5"/>
<evidence type="ECO:0000256" key="3">
    <source>
        <dbReference type="ARBA" id="ARBA00022840"/>
    </source>
</evidence>
<dbReference type="PANTHER" id="PTHR12835:SF5">
    <property type="entry name" value="BIOTIN--PROTEIN LIGASE"/>
    <property type="match status" value="1"/>
</dbReference>
<comment type="caution">
    <text evidence="8">The sequence shown here is derived from an EMBL/GenBank/DDBJ whole genome shotgun (WGS) entry which is preliminary data.</text>
</comment>